<dbReference type="EMBL" id="SJKD01000002">
    <property type="protein sequence ID" value="TCC51136.1"/>
    <property type="molecule type" value="Genomic_DNA"/>
</dbReference>
<dbReference type="InterPro" id="IPR011141">
    <property type="entry name" value="Polyketide_synthase_type-III"/>
</dbReference>
<dbReference type="PANTHER" id="PTHR11877">
    <property type="entry name" value="HYDROXYMETHYLGLUTARYL-COA SYNTHASE"/>
    <property type="match status" value="1"/>
</dbReference>
<name>A0A4R0K0C1_9ACTN</name>
<keyword evidence="3" id="KW-0012">Acyltransferase</keyword>
<comment type="similarity">
    <text evidence="1">Belongs to the thiolase-like superfamily. Chalcone/stilbene synthases family.</text>
</comment>
<feature type="domain" description="Chalcone/stilbene synthase C-terminal" evidence="6">
    <location>
        <begin position="214"/>
        <end position="348"/>
    </location>
</feature>
<evidence type="ECO:0000259" key="6">
    <source>
        <dbReference type="Pfam" id="PF02797"/>
    </source>
</evidence>
<evidence type="ECO:0000313" key="7">
    <source>
        <dbReference type="EMBL" id="TCC51136.1"/>
    </source>
</evidence>
<dbReference type="Gene3D" id="3.40.47.10">
    <property type="match status" value="2"/>
</dbReference>
<keyword evidence="8" id="KW-1185">Reference proteome</keyword>
<dbReference type="GO" id="GO:0016747">
    <property type="term" value="F:acyltransferase activity, transferring groups other than amino-acyl groups"/>
    <property type="evidence" value="ECO:0007669"/>
    <property type="project" value="InterPro"/>
</dbReference>
<keyword evidence="2" id="KW-0808">Transferase</keyword>
<dbReference type="InterPro" id="IPR012328">
    <property type="entry name" value="Chalcone/stilbene_synt_C"/>
</dbReference>
<dbReference type="GO" id="GO:0030639">
    <property type="term" value="P:polyketide biosynthetic process"/>
    <property type="evidence" value="ECO:0007669"/>
    <property type="project" value="TreeGrafter"/>
</dbReference>
<dbReference type="PANTHER" id="PTHR11877:SF99">
    <property type="entry name" value="1,3,6,8-TETRAHYDROXYNAPHTHALENE SYNTHASE"/>
    <property type="match status" value="1"/>
</dbReference>
<accession>A0A4R0K0C1</accession>
<dbReference type="SUPFAM" id="SSF53901">
    <property type="entry name" value="Thiolase-like"/>
    <property type="match status" value="2"/>
</dbReference>
<sequence>MTRIAAVRPALPPYRYPQAELTDAFASICLPDGRGTALLRRLHANAGVSFRHLALPLEQYGVLKDFGEANDAWIAAAVDLGAEAVAGAVKDAGLTLDDVDVLMFTTVTGVAAPSIDARVALRLGLREDVKRLPLFGLGCVGGAAGIARLHDYLKAWPTHVAVLLSVELCSLTLQREDASLPNLVGGALFGDGAAAVVLTGSEHPAASGPSVVATRSRLYPDSERVMGWDVGSGGFRIVLGADVPEVVRQYLGDDVRGFLGDHGLTVPDVGTWVSHPGGPKVLDAVSETLDLRPGALGVTWKSLDAVGNLSSSSVLHVLGDTLRLDPSPQGPGLLLAMGPGFCSELVLLEW</sequence>
<evidence type="ECO:0000256" key="2">
    <source>
        <dbReference type="ARBA" id="ARBA00022679"/>
    </source>
</evidence>
<proteinExistence type="inferred from homology"/>
<dbReference type="CDD" id="cd00831">
    <property type="entry name" value="CHS_like"/>
    <property type="match status" value="1"/>
</dbReference>
<protein>
    <submittedName>
        <fullName evidence="7">Type III polyketide synthase</fullName>
    </submittedName>
</protein>
<comment type="caution">
    <text evidence="7">The sequence shown here is derived from an EMBL/GenBank/DDBJ whole genome shotgun (WGS) entry which is preliminary data.</text>
</comment>
<dbReference type="Pfam" id="PF02797">
    <property type="entry name" value="Chal_sti_synt_C"/>
    <property type="match status" value="1"/>
</dbReference>
<dbReference type="InterPro" id="IPR001099">
    <property type="entry name" value="Chalcone/stilbene_synt_N"/>
</dbReference>
<dbReference type="RefSeq" id="WP_131513828.1">
    <property type="nucleotide sequence ID" value="NZ_SJKD01000002.1"/>
</dbReference>
<feature type="active site" description="Acyl-thioester intermediate" evidence="4">
    <location>
        <position position="139"/>
    </location>
</feature>
<evidence type="ECO:0000313" key="8">
    <source>
        <dbReference type="Proteomes" id="UP000293342"/>
    </source>
</evidence>
<dbReference type="PIRSF" id="PIRSF000451">
    <property type="entry name" value="PKS_III"/>
    <property type="match status" value="1"/>
</dbReference>
<dbReference type="OrthoDB" id="9786288at2"/>
<gene>
    <name evidence="7" type="ORF">E0H75_13495</name>
</gene>
<feature type="domain" description="Chalcone/stilbene synthase N-terminal" evidence="5">
    <location>
        <begin position="71"/>
        <end position="198"/>
    </location>
</feature>
<dbReference type="Proteomes" id="UP000293342">
    <property type="component" value="Unassembled WGS sequence"/>
</dbReference>
<evidence type="ECO:0000256" key="1">
    <source>
        <dbReference type="ARBA" id="ARBA00005531"/>
    </source>
</evidence>
<reference evidence="7 8" key="1">
    <citation type="submission" date="2019-02" db="EMBL/GenBank/DDBJ databases">
        <title>Kribbella capetownensis sp. nov. and Kribbella speibonae sp. nov., isolated from soil.</title>
        <authorList>
            <person name="Curtis S.M."/>
            <person name="Norton I."/>
            <person name="Everest G.J."/>
            <person name="Meyers P.R."/>
        </authorList>
    </citation>
    <scope>NUCLEOTIDE SEQUENCE [LARGE SCALE GENOMIC DNA]</scope>
    <source>
        <strain evidence="7 8">YM53</strain>
    </source>
</reference>
<organism evidence="7 8">
    <name type="scientific">Kribbella capetownensis</name>
    <dbReference type="NCBI Taxonomy" id="1572659"/>
    <lineage>
        <taxon>Bacteria</taxon>
        <taxon>Bacillati</taxon>
        <taxon>Actinomycetota</taxon>
        <taxon>Actinomycetes</taxon>
        <taxon>Propionibacteriales</taxon>
        <taxon>Kribbellaceae</taxon>
        <taxon>Kribbella</taxon>
    </lineage>
</organism>
<evidence type="ECO:0000256" key="4">
    <source>
        <dbReference type="PIRSR" id="PIRSR000451-1"/>
    </source>
</evidence>
<dbReference type="AlphaFoldDB" id="A0A4R0K0C1"/>
<dbReference type="InterPro" id="IPR016039">
    <property type="entry name" value="Thiolase-like"/>
</dbReference>
<evidence type="ECO:0000256" key="3">
    <source>
        <dbReference type="ARBA" id="ARBA00023315"/>
    </source>
</evidence>
<evidence type="ECO:0000259" key="5">
    <source>
        <dbReference type="Pfam" id="PF00195"/>
    </source>
</evidence>
<dbReference type="Pfam" id="PF00195">
    <property type="entry name" value="Chal_sti_synt_N"/>
    <property type="match status" value="1"/>
</dbReference>